<dbReference type="SMART" id="SM00642">
    <property type="entry name" value="Aamy"/>
    <property type="match status" value="1"/>
</dbReference>
<evidence type="ECO:0000256" key="4">
    <source>
        <dbReference type="ARBA" id="ARBA00012595"/>
    </source>
</evidence>
<evidence type="ECO:0000256" key="14">
    <source>
        <dbReference type="SAM" id="SignalP"/>
    </source>
</evidence>
<keyword evidence="6" id="KW-0479">Metal-binding</keyword>
<dbReference type="Gene3D" id="2.60.40.10">
    <property type="entry name" value="Immunoglobulins"/>
    <property type="match status" value="1"/>
</dbReference>
<evidence type="ECO:0000256" key="5">
    <source>
        <dbReference type="ARBA" id="ARBA00017303"/>
    </source>
</evidence>
<gene>
    <name evidence="16" type="ORF">GCM10023095_26440</name>
</gene>
<evidence type="ECO:0000256" key="11">
    <source>
        <dbReference type="RuleBase" id="RU003615"/>
    </source>
</evidence>
<keyword evidence="7 12" id="KW-0378">Hydrolase</keyword>
<evidence type="ECO:0000256" key="7">
    <source>
        <dbReference type="ARBA" id="ARBA00022801"/>
    </source>
</evidence>
<dbReference type="CDD" id="cd11317">
    <property type="entry name" value="AmyAc_bac_euk_AmyA"/>
    <property type="match status" value="1"/>
</dbReference>
<keyword evidence="10 12" id="KW-0326">Glycosidase</keyword>
<evidence type="ECO:0000256" key="6">
    <source>
        <dbReference type="ARBA" id="ARBA00022723"/>
    </source>
</evidence>
<dbReference type="Pfam" id="PF02806">
    <property type="entry name" value="Alpha-amylase_C"/>
    <property type="match status" value="1"/>
</dbReference>
<dbReference type="Pfam" id="PF00686">
    <property type="entry name" value="CBM_20"/>
    <property type="match status" value="1"/>
</dbReference>
<accession>A0ABP8QI89</accession>
<dbReference type="InterPro" id="IPR017853">
    <property type="entry name" value="GH"/>
</dbReference>
<dbReference type="InterPro" id="IPR013784">
    <property type="entry name" value="Carb-bd-like_fold"/>
</dbReference>
<dbReference type="PANTHER" id="PTHR43447">
    <property type="entry name" value="ALPHA-AMYLASE"/>
    <property type="match status" value="1"/>
</dbReference>
<proteinExistence type="inferred from homology"/>
<dbReference type="Pfam" id="PF00128">
    <property type="entry name" value="Alpha-amylase"/>
    <property type="match status" value="1"/>
</dbReference>
<comment type="similarity">
    <text evidence="3 11">Belongs to the glycosyl hydrolase 13 family.</text>
</comment>
<evidence type="ECO:0000256" key="12">
    <source>
        <dbReference type="RuleBase" id="RU361134"/>
    </source>
</evidence>
<dbReference type="InterPro" id="IPR002044">
    <property type="entry name" value="CBM20"/>
</dbReference>
<dbReference type="Proteomes" id="UP001501321">
    <property type="component" value="Unassembled WGS sequence"/>
</dbReference>
<evidence type="ECO:0000256" key="3">
    <source>
        <dbReference type="ARBA" id="ARBA00008061"/>
    </source>
</evidence>
<dbReference type="InterPro" id="IPR013780">
    <property type="entry name" value="Glyco_hydro_b"/>
</dbReference>
<dbReference type="InterPro" id="IPR006048">
    <property type="entry name" value="A-amylase/branching_C"/>
</dbReference>
<dbReference type="SUPFAM" id="SSF51011">
    <property type="entry name" value="Glycosyl hydrolase domain"/>
    <property type="match status" value="1"/>
</dbReference>
<evidence type="ECO:0000256" key="2">
    <source>
        <dbReference type="ARBA" id="ARBA00001913"/>
    </source>
</evidence>
<dbReference type="EMBL" id="BAABFC010000020">
    <property type="protein sequence ID" value="GAA4502197.1"/>
    <property type="molecule type" value="Genomic_DNA"/>
</dbReference>
<evidence type="ECO:0000256" key="13">
    <source>
        <dbReference type="SAM" id="MobiDB-lite"/>
    </source>
</evidence>
<dbReference type="SUPFAM" id="SSF49452">
    <property type="entry name" value="Starch-binding domain-like"/>
    <property type="match status" value="1"/>
</dbReference>
<comment type="caution">
    <text evidence="16">The sequence shown here is derived from an EMBL/GenBank/DDBJ whole genome shotgun (WGS) entry which is preliminary data.</text>
</comment>
<dbReference type="PRINTS" id="PR00110">
    <property type="entry name" value="ALPHAAMYLASE"/>
</dbReference>
<evidence type="ECO:0000259" key="15">
    <source>
        <dbReference type="PROSITE" id="PS51166"/>
    </source>
</evidence>
<dbReference type="InterPro" id="IPR006046">
    <property type="entry name" value="Alpha_amylase"/>
</dbReference>
<dbReference type="SMART" id="SM01065">
    <property type="entry name" value="CBM_2"/>
    <property type="match status" value="1"/>
</dbReference>
<dbReference type="PROSITE" id="PS51166">
    <property type="entry name" value="CBM20"/>
    <property type="match status" value="1"/>
</dbReference>
<keyword evidence="9 12" id="KW-0119">Carbohydrate metabolism</keyword>
<comment type="catalytic activity">
    <reaction evidence="1 12">
        <text>Endohydrolysis of (1-&gt;4)-alpha-D-glucosidic linkages in polysaccharides containing three or more (1-&gt;4)-alpha-linked D-glucose units.</text>
        <dbReference type="EC" id="3.2.1.1"/>
    </reaction>
</comment>
<dbReference type="EC" id="3.2.1.1" evidence="4 12"/>
<dbReference type="InterPro" id="IPR013783">
    <property type="entry name" value="Ig-like_fold"/>
</dbReference>
<dbReference type="RefSeq" id="WP_345013907.1">
    <property type="nucleotide sequence ID" value="NZ_BAABFC010000020.1"/>
</dbReference>
<comment type="cofactor">
    <cofactor evidence="2">
        <name>Ca(2+)</name>
        <dbReference type="ChEBI" id="CHEBI:29108"/>
    </cofactor>
</comment>
<dbReference type="InterPro" id="IPR031319">
    <property type="entry name" value="A-amylase_C"/>
</dbReference>
<dbReference type="SUPFAM" id="SSF51445">
    <property type="entry name" value="(Trans)glycosidases"/>
    <property type="match status" value="1"/>
</dbReference>
<evidence type="ECO:0000256" key="8">
    <source>
        <dbReference type="ARBA" id="ARBA00022837"/>
    </source>
</evidence>
<keyword evidence="17" id="KW-1185">Reference proteome</keyword>
<feature type="chain" id="PRO_5046106943" description="Alpha-amylase" evidence="14">
    <location>
        <begin position="24"/>
        <end position="653"/>
    </location>
</feature>
<dbReference type="InterPro" id="IPR006047">
    <property type="entry name" value="GH13_cat_dom"/>
</dbReference>
<keyword evidence="14" id="KW-0732">Signal</keyword>
<dbReference type="Gene3D" id="2.60.40.1180">
    <property type="entry name" value="Golgi alpha-mannosidase II"/>
    <property type="match status" value="1"/>
</dbReference>
<sequence length="653" mass="70283">MKAIVKTALMAGLLASLGQSAQAGVFVHLFEWKWNDIAAECENVLGPKGYSAVQVSPPQEHIQGSAWWTRYQPVSYKLVSRSGNEQEFADMVSRCKAAGVDIYVDVIWQHMAFGSGTGTAGSSFNTGTLSYPMYSAQDFHQPLCGINPEDYGSNAWRVRNCGLSGLPDLNTGSSYVQQTAANYMNHLMDLGVAGFRFDTAKHIDPYEMSAVLARLQQTPKYIFQEVIDPYGSEAIKSTDYTSIGPVTEFKYSANIGDVFKNKKLSYLKTFGTSWGFMASNSAVVFTDNHDNQRGHGAGGANVLNYKNGDLYNLANVFMLAWPYGYPKVMSSYYFDDSDQGPPSASAQGCQNNGWVCEHRWGDIANMVAFRNKTDGQGMTNWWDNGNNQIAFGRNGKGFVVINREGSAMSVDLQTGMPDGQYGSVTGDKQCVTVSGGMAHFNVGSMKAAAIYVGKGCGDTPDPVGWENAYFRGTPNSWAATAMTKGEGNLWTYTATFGTDNPRFKISRYTDWTVAVPSTDYLITEGAGTYTITFDGSSATIVSVTKSGDEPQPGTATVNFTCQNGTTTLGQSVYVVGDDATLGSWAPASAVKLNPTSYPTWTGAVSVPANKTISWKCIKRSETSATTNLVWQSGGNNTVTTGASGSSASSTGSF</sequence>
<reference evidence="17" key="1">
    <citation type="journal article" date="2019" name="Int. J. Syst. Evol. Microbiol.">
        <title>The Global Catalogue of Microorganisms (GCM) 10K type strain sequencing project: providing services to taxonomists for standard genome sequencing and annotation.</title>
        <authorList>
            <consortium name="The Broad Institute Genomics Platform"/>
            <consortium name="The Broad Institute Genome Sequencing Center for Infectious Disease"/>
            <person name="Wu L."/>
            <person name="Ma J."/>
        </authorList>
    </citation>
    <scope>NUCLEOTIDE SEQUENCE [LARGE SCALE GENOMIC DNA]</scope>
    <source>
        <strain evidence="17">JCM 32226</strain>
    </source>
</reference>
<keyword evidence="8" id="KW-0106">Calcium</keyword>
<evidence type="ECO:0000256" key="10">
    <source>
        <dbReference type="ARBA" id="ARBA00023295"/>
    </source>
</evidence>
<feature type="signal peptide" evidence="14">
    <location>
        <begin position="1"/>
        <end position="23"/>
    </location>
</feature>
<dbReference type="SMART" id="SM00632">
    <property type="entry name" value="Aamy_C"/>
    <property type="match status" value="1"/>
</dbReference>
<protein>
    <recommendedName>
        <fullName evidence="5 12">Alpha-amylase</fullName>
        <ecNumber evidence="4 12">3.2.1.1</ecNumber>
    </recommendedName>
</protein>
<evidence type="ECO:0000256" key="1">
    <source>
        <dbReference type="ARBA" id="ARBA00000548"/>
    </source>
</evidence>
<evidence type="ECO:0000313" key="17">
    <source>
        <dbReference type="Proteomes" id="UP001501321"/>
    </source>
</evidence>
<dbReference type="Gene3D" id="3.20.20.80">
    <property type="entry name" value="Glycosidases"/>
    <property type="match status" value="1"/>
</dbReference>
<evidence type="ECO:0000313" key="16">
    <source>
        <dbReference type="EMBL" id="GAA4502197.1"/>
    </source>
</evidence>
<evidence type="ECO:0000256" key="9">
    <source>
        <dbReference type="ARBA" id="ARBA00023277"/>
    </source>
</evidence>
<feature type="region of interest" description="Disordered" evidence="13">
    <location>
        <begin position="633"/>
        <end position="653"/>
    </location>
</feature>
<name>A0ABP8QI89_9GAMM</name>
<feature type="domain" description="CBM20" evidence="15">
    <location>
        <begin position="549"/>
        <end position="653"/>
    </location>
</feature>
<organism evidence="16 17">
    <name type="scientific">Pseudaeromonas paramecii</name>
    <dbReference type="NCBI Taxonomy" id="2138166"/>
    <lineage>
        <taxon>Bacteria</taxon>
        <taxon>Pseudomonadati</taxon>
        <taxon>Pseudomonadota</taxon>
        <taxon>Gammaproteobacteria</taxon>
        <taxon>Aeromonadales</taxon>
        <taxon>Aeromonadaceae</taxon>
        <taxon>Pseudaeromonas</taxon>
    </lineage>
</organism>